<feature type="transmembrane region" description="Helical" evidence="11">
    <location>
        <begin position="217"/>
        <end position="239"/>
    </location>
</feature>
<evidence type="ECO:0000256" key="10">
    <source>
        <dbReference type="RuleBase" id="RU000688"/>
    </source>
</evidence>
<evidence type="ECO:0000256" key="11">
    <source>
        <dbReference type="SAM" id="Phobius"/>
    </source>
</evidence>
<evidence type="ECO:0000256" key="7">
    <source>
        <dbReference type="ARBA" id="ARBA00023136"/>
    </source>
</evidence>
<keyword evidence="7 11" id="KW-0472">Membrane</keyword>
<dbReference type="CDD" id="cd15210">
    <property type="entry name" value="7tmA_GPR84-like"/>
    <property type="match status" value="1"/>
</dbReference>
<dbReference type="Pfam" id="PF00001">
    <property type="entry name" value="7tm_1"/>
    <property type="match status" value="1"/>
</dbReference>
<keyword evidence="9 10" id="KW-0807">Transducer</keyword>
<keyword evidence="4 10" id="KW-0812">Transmembrane</keyword>
<name>A0ABM1RXY4_LIMPO</name>
<feature type="transmembrane region" description="Helical" evidence="11">
    <location>
        <begin position="130"/>
        <end position="148"/>
    </location>
</feature>
<feature type="transmembrane region" description="Helical" evidence="11">
    <location>
        <begin position="168"/>
        <end position="189"/>
    </location>
</feature>
<proteinExistence type="inferred from homology"/>
<keyword evidence="5 11" id="KW-1133">Transmembrane helix</keyword>
<evidence type="ECO:0000256" key="8">
    <source>
        <dbReference type="ARBA" id="ARBA00023170"/>
    </source>
</evidence>
<comment type="similarity">
    <text evidence="2 10">Belongs to the G-protein coupled receptor 1 family.</text>
</comment>
<feature type="domain" description="G-protein coupled receptors family 1 profile" evidence="12">
    <location>
        <begin position="69"/>
        <end position="304"/>
    </location>
</feature>
<dbReference type="SUPFAM" id="SSF81321">
    <property type="entry name" value="Family A G protein-coupled receptor-like"/>
    <property type="match status" value="1"/>
</dbReference>
<dbReference type="RefSeq" id="XP_022236239.1">
    <property type="nucleotide sequence ID" value="XM_022380531.1"/>
</dbReference>
<dbReference type="InterPro" id="IPR000276">
    <property type="entry name" value="GPCR_Rhodpsn"/>
</dbReference>
<dbReference type="Gene3D" id="1.20.1070.10">
    <property type="entry name" value="Rhodopsin 7-helix transmembrane proteins"/>
    <property type="match status" value="1"/>
</dbReference>
<feature type="transmembrane region" description="Helical" evidence="11">
    <location>
        <begin position="51"/>
        <end position="77"/>
    </location>
</feature>
<evidence type="ECO:0000259" key="12">
    <source>
        <dbReference type="PROSITE" id="PS50262"/>
    </source>
</evidence>
<evidence type="ECO:0000256" key="6">
    <source>
        <dbReference type="ARBA" id="ARBA00023040"/>
    </source>
</evidence>
<protein>
    <submittedName>
        <fullName evidence="14 15">Protein trapped in endoderm-1-like</fullName>
    </submittedName>
</protein>
<evidence type="ECO:0000256" key="2">
    <source>
        <dbReference type="ARBA" id="ARBA00010663"/>
    </source>
</evidence>
<evidence type="ECO:0000313" key="13">
    <source>
        <dbReference type="Proteomes" id="UP000694941"/>
    </source>
</evidence>
<keyword evidence="6 10" id="KW-0297">G-protein coupled receptor</keyword>
<sequence length="304" mass="34760">MLEMAEAANLTIRNKYDPVYPNQSLNIDVKLMDNINQTTVLKEIIKYPRGVTIFAAVCCIIFIITGLLGNLLTILALCRSVKLRNATTAFVVSLCTADFLFCAINLPLTASRYIHQSWLLGETMCSLFPFFFYGNVGASLMSMTLITINRFILINHHNLYDKVYRKHYVALMVIFSWIFSFSMLIPTLASTWGKFGLDEETFSCTILKRNGRSPKKFLFILGFLIPCIVIIVSYSCIFYKVRNSRKNIEAHSPVSPTTPTPLMKQSTQRKDEIRLTRMMLIIFCSFILCFLPLMIVNVFDSKVR</sequence>
<feature type="transmembrane region" description="Helical" evidence="11">
    <location>
        <begin position="89"/>
        <end position="110"/>
    </location>
</feature>
<dbReference type="RefSeq" id="XP_013792844.2">
    <property type="nucleotide sequence ID" value="XM_013937390.2"/>
</dbReference>
<evidence type="ECO:0000256" key="5">
    <source>
        <dbReference type="ARBA" id="ARBA00022989"/>
    </source>
</evidence>
<dbReference type="PANTHER" id="PTHR24228">
    <property type="entry name" value="B2 BRADYKININ RECEPTOR/ANGIOTENSIN II RECEPTOR"/>
    <property type="match status" value="1"/>
</dbReference>
<dbReference type="GeneID" id="106476763"/>
<keyword evidence="8 10" id="KW-0675">Receptor</keyword>
<reference evidence="14 15" key="1">
    <citation type="submission" date="2025-05" db="UniProtKB">
        <authorList>
            <consortium name="RefSeq"/>
        </authorList>
    </citation>
    <scope>IDENTIFICATION</scope>
    <source>
        <tissue evidence="14 15">Muscle</tissue>
    </source>
</reference>
<keyword evidence="13" id="KW-1185">Reference proteome</keyword>
<feature type="transmembrane region" description="Helical" evidence="11">
    <location>
        <begin position="278"/>
        <end position="299"/>
    </location>
</feature>
<dbReference type="InterPro" id="IPR017452">
    <property type="entry name" value="GPCR_Rhodpsn_7TM"/>
</dbReference>
<evidence type="ECO:0000256" key="3">
    <source>
        <dbReference type="ARBA" id="ARBA00022475"/>
    </source>
</evidence>
<dbReference type="PROSITE" id="PS00237">
    <property type="entry name" value="G_PROTEIN_RECEP_F1_1"/>
    <property type="match status" value="1"/>
</dbReference>
<dbReference type="Proteomes" id="UP000694941">
    <property type="component" value="Unplaced"/>
</dbReference>
<gene>
    <name evidence="14 15" type="primary">LOC106476763</name>
</gene>
<dbReference type="PROSITE" id="PS50262">
    <property type="entry name" value="G_PROTEIN_RECEP_F1_2"/>
    <property type="match status" value="1"/>
</dbReference>
<organism evidence="13 15">
    <name type="scientific">Limulus polyphemus</name>
    <name type="common">Atlantic horseshoe crab</name>
    <dbReference type="NCBI Taxonomy" id="6850"/>
    <lineage>
        <taxon>Eukaryota</taxon>
        <taxon>Metazoa</taxon>
        <taxon>Ecdysozoa</taxon>
        <taxon>Arthropoda</taxon>
        <taxon>Chelicerata</taxon>
        <taxon>Merostomata</taxon>
        <taxon>Xiphosura</taxon>
        <taxon>Limulidae</taxon>
        <taxon>Limulus</taxon>
    </lineage>
</organism>
<accession>A0ABM1RXY4</accession>
<evidence type="ECO:0000313" key="14">
    <source>
        <dbReference type="RefSeq" id="XP_013792844.2"/>
    </source>
</evidence>
<comment type="subcellular location">
    <subcellularLocation>
        <location evidence="1">Cell membrane</location>
        <topology evidence="1">Multi-pass membrane protein</topology>
    </subcellularLocation>
</comment>
<evidence type="ECO:0000256" key="1">
    <source>
        <dbReference type="ARBA" id="ARBA00004651"/>
    </source>
</evidence>
<evidence type="ECO:0000256" key="4">
    <source>
        <dbReference type="ARBA" id="ARBA00022692"/>
    </source>
</evidence>
<evidence type="ECO:0000256" key="9">
    <source>
        <dbReference type="ARBA" id="ARBA00023224"/>
    </source>
</evidence>
<evidence type="ECO:0000313" key="15">
    <source>
        <dbReference type="RefSeq" id="XP_022236239.1"/>
    </source>
</evidence>
<dbReference type="PRINTS" id="PR00237">
    <property type="entry name" value="GPCRRHODOPSN"/>
</dbReference>
<dbReference type="PANTHER" id="PTHR24228:SF71">
    <property type="entry name" value="PROTEIN TRAPPED IN ENDODERM-1"/>
    <property type="match status" value="1"/>
</dbReference>
<keyword evidence="3" id="KW-1003">Cell membrane</keyword>